<name>A0ABW1IR90_9BACL</name>
<accession>A0ABW1IR90</accession>
<dbReference type="RefSeq" id="WP_379895041.1">
    <property type="nucleotide sequence ID" value="NZ_CBCSCT010000035.1"/>
</dbReference>
<organism evidence="2 3">
    <name type="scientific">Marinicrinis lubricantis</name>
    <dbReference type="NCBI Taxonomy" id="2086470"/>
    <lineage>
        <taxon>Bacteria</taxon>
        <taxon>Bacillati</taxon>
        <taxon>Bacillota</taxon>
        <taxon>Bacilli</taxon>
        <taxon>Bacillales</taxon>
        <taxon>Paenibacillaceae</taxon>
    </lineage>
</organism>
<dbReference type="NCBIfam" id="TIGR03725">
    <property type="entry name" value="T6A_YeaZ"/>
    <property type="match status" value="1"/>
</dbReference>
<keyword evidence="2" id="KW-0808">Transferase</keyword>
<dbReference type="InterPro" id="IPR000905">
    <property type="entry name" value="Gcp-like_dom"/>
</dbReference>
<keyword evidence="3" id="KW-1185">Reference proteome</keyword>
<dbReference type="Pfam" id="PF00814">
    <property type="entry name" value="TsaD"/>
    <property type="match status" value="1"/>
</dbReference>
<gene>
    <name evidence="2" type="primary">tsaB</name>
    <name evidence="2" type="ORF">ACFPXP_14595</name>
</gene>
<dbReference type="EMBL" id="JBHSQV010000167">
    <property type="protein sequence ID" value="MFC5987632.1"/>
    <property type="molecule type" value="Genomic_DNA"/>
</dbReference>
<dbReference type="InterPro" id="IPR043129">
    <property type="entry name" value="ATPase_NBD"/>
</dbReference>
<evidence type="ECO:0000313" key="3">
    <source>
        <dbReference type="Proteomes" id="UP001596250"/>
    </source>
</evidence>
<proteinExistence type="predicted"/>
<dbReference type="PANTHER" id="PTHR11735">
    <property type="entry name" value="TRNA N6-ADENOSINE THREONYLCARBAMOYLTRANSFERASE"/>
    <property type="match status" value="1"/>
</dbReference>
<dbReference type="EC" id="2.3.1.234" evidence="2"/>
<feature type="domain" description="Gcp-like" evidence="1">
    <location>
        <begin position="37"/>
        <end position="137"/>
    </location>
</feature>
<dbReference type="CDD" id="cd24032">
    <property type="entry name" value="ASKHA_NBD_TsaB"/>
    <property type="match status" value="1"/>
</dbReference>
<protein>
    <submittedName>
        <fullName evidence="2">tRNA (Adenosine(37)-N6)-threonylcarbamoyltransferase complex dimerization subunit type 1 TsaB</fullName>
        <ecNumber evidence="2">2.3.1.234</ecNumber>
    </submittedName>
</protein>
<sequence length="251" mass="27541">MSNVSDSKILAMDTSTGTMTVCLLEGDQAAASVQIQAIRNHSIQLVPTIQQLLTDTGWSMKQLNAVAVGSGPGSYTGIRIGATVAKTMAWALKLPVIGVSSLAAMAAPFFKEEQKGWVVPLMDGRRGQAYTALYEAAVPEGSETDGIRPVNDWLDYLQERLEQEDRKPAWIRFVGETKLFIDLIQQFQSRITAGTQVWVEESHMDAYYVGLLASKVWSQGKTGEVHSFVPNYTQLAEAEQKLLAKKAQEDS</sequence>
<comment type="caution">
    <text evidence="2">The sequence shown here is derived from an EMBL/GenBank/DDBJ whole genome shotgun (WGS) entry which is preliminary data.</text>
</comment>
<keyword evidence="2" id="KW-0012">Acyltransferase</keyword>
<dbReference type="Proteomes" id="UP001596250">
    <property type="component" value="Unassembled WGS sequence"/>
</dbReference>
<dbReference type="Gene3D" id="3.30.420.40">
    <property type="match status" value="2"/>
</dbReference>
<evidence type="ECO:0000313" key="2">
    <source>
        <dbReference type="EMBL" id="MFC5987632.1"/>
    </source>
</evidence>
<evidence type="ECO:0000259" key="1">
    <source>
        <dbReference type="Pfam" id="PF00814"/>
    </source>
</evidence>
<dbReference type="SUPFAM" id="SSF53067">
    <property type="entry name" value="Actin-like ATPase domain"/>
    <property type="match status" value="1"/>
</dbReference>
<dbReference type="PANTHER" id="PTHR11735:SF11">
    <property type="entry name" value="TRNA THREONYLCARBAMOYLADENOSINE BIOSYNTHESIS PROTEIN TSAB"/>
    <property type="match status" value="1"/>
</dbReference>
<dbReference type="GO" id="GO:0061711">
    <property type="term" value="F:tRNA N(6)-L-threonylcarbamoyladenine synthase activity"/>
    <property type="evidence" value="ECO:0007669"/>
    <property type="project" value="UniProtKB-EC"/>
</dbReference>
<dbReference type="InterPro" id="IPR022496">
    <property type="entry name" value="T6A_TsaB"/>
</dbReference>
<reference evidence="3" key="1">
    <citation type="journal article" date="2019" name="Int. J. Syst. Evol. Microbiol.">
        <title>The Global Catalogue of Microorganisms (GCM) 10K type strain sequencing project: providing services to taxonomists for standard genome sequencing and annotation.</title>
        <authorList>
            <consortium name="The Broad Institute Genomics Platform"/>
            <consortium name="The Broad Institute Genome Sequencing Center for Infectious Disease"/>
            <person name="Wu L."/>
            <person name="Ma J."/>
        </authorList>
    </citation>
    <scope>NUCLEOTIDE SEQUENCE [LARGE SCALE GENOMIC DNA]</scope>
    <source>
        <strain evidence="3">CCM 8749</strain>
    </source>
</reference>